<dbReference type="InterPro" id="IPR036397">
    <property type="entry name" value="RNaseH_sf"/>
</dbReference>
<dbReference type="InterPro" id="IPR012337">
    <property type="entry name" value="RNaseH-like_sf"/>
</dbReference>
<dbReference type="PANTHER" id="PTHR30231:SF4">
    <property type="entry name" value="PROTEIN NEN2"/>
    <property type="match status" value="1"/>
</dbReference>
<dbReference type="InterPro" id="IPR013520">
    <property type="entry name" value="Ribonucl_H"/>
</dbReference>
<dbReference type="SMART" id="SM00479">
    <property type="entry name" value="EXOIII"/>
    <property type="match status" value="1"/>
</dbReference>
<keyword evidence="2" id="KW-0378">Hydrolase</keyword>
<evidence type="ECO:0000313" key="6">
    <source>
        <dbReference type="EMBL" id="SEB43400.1"/>
    </source>
</evidence>
<evidence type="ECO:0000256" key="1">
    <source>
        <dbReference type="ARBA" id="ARBA00022722"/>
    </source>
</evidence>
<dbReference type="PANTHER" id="PTHR30231">
    <property type="entry name" value="DNA POLYMERASE III SUBUNIT EPSILON"/>
    <property type="match status" value="1"/>
</dbReference>
<keyword evidence="3" id="KW-0269">Exonuclease</keyword>
<dbReference type="SUPFAM" id="SSF53098">
    <property type="entry name" value="Ribonuclease H-like"/>
    <property type="match status" value="1"/>
</dbReference>
<evidence type="ECO:0000256" key="2">
    <source>
        <dbReference type="ARBA" id="ARBA00022801"/>
    </source>
</evidence>
<gene>
    <name evidence="6" type="ORF">SAMN04490220_0763</name>
</gene>
<dbReference type="Proteomes" id="UP000183407">
    <property type="component" value="Unassembled WGS sequence"/>
</dbReference>
<feature type="domain" description="Exonuclease" evidence="5">
    <location>
        <begin position="39"/>
        <end position="194"/>
    </location>
</feature>
<dbReference type="GO" id="GO:0003676">
    <property type="term" value="F:nucleic acid binding"/>
    <property type="evidence" value="ECO:0007669"/>
    <property type="project" value="InterPro"/>
</dbReference>
<protein>
    <submittedName>
        <fullName evidence="6">DNA polymerase-3 subunit epsilon</fullName>
    </submittedName>
</protein>
<dbReference type="Pfam" id="PF00929">
    <property type="entry name" value="RNase_T"/>
    <property type="match status" value="1"/>
</dbReference>
<evidence type="ECO:0000256" key="3">
    <source>
        <dbReference type="ARBA" id="ARBA00022839"/>
    </source>
</evidence>
<dbReference type="AlphaFoldDB" id="A0A1H4JAR4"/>
<feature type="region of interest" description="Disordered" evidence="4">
    <location>
        <begin position="187"/>
        <end position="243"/>
    </location>
</feature>
<evidence type="ECO:0000259" key="5">
    <source>
        <dbReference type="SMART" id="SM00479"/>
    </source>
</evidence>
<reference evidence="7" key="1">
    <citation type="submission" date="2016-10" db="EMBL/GenBank/DDBJ databases">
        <authorList>
            <person name="Varghese N."/>
        </authorList>
    </citation>
    <scope>NUCLEOTIDE SEQUENCE [LARGE SCALE GENOMIC DNA]</scope>
    <source>
        <strain evidence="7">DSM 44719</strain>
    </source>
</reference>
<organism evidence="6 7">
    <name type="scientific">Rhodococcus jostii</name>
    <dbReference type="NCBI Taxonomy" id="132919"/>
    <lineage>
        <taxon>Bacteria</taxon>
        <taxon>Bacillati</taxon>
        <taxon>Actinomycetota</taxon>
        <taxon>Actinomycetes</taxon>
        <taxon>Mycobacteriales</taxon>
        <taxon>Nocardiaceae</taxon>
        <taxon>Rhodococcus</taxon>
    </lineage>
</organism>
<name>A0A1H4JAR4_RHOJO</name>
<feature type="compositionally biased region" description="Low complexity" evidence="4">
    <location>
        <begin position="221"/>
        <end position="235"/>
    </location>
</feature>
<sequence length="243" mass="25252">MTPNCMSDGAVTMATEEETMTAAENGPREWATRMLAPGHAVILDTETSDLDGSILEVAVIDAATGAVLLDTLVDPGDVQIHPAAAAVHGISAAQLIGAPDWPTVFSVLAAVTADRVVLAYNAEFDQSRILHDCHRHGLDPLHLADTERWGCVMVKRSQAEGVEKNIRLDGAHRARGDAEAARAVLQGIADGPTGTPAPSCGRDAAHRRDAGATTPSGELLADASCPADAASSTPSLPGSYLHR</sequence>
<dbReference type="GO" id="GO:0008408">
    <property type="term" value="F:3'-5' exonuclease activity"/>
    <property type="evidence" value="ECO:0007669"/>
    <property type="project" value="TreeGrafter"/>
</dbReference>
<proteinExistence type="predicted"/>
<keyword evidence="1" id="KW-0540">Nuclease</keyword>
<dbReference type="CDD" id="cd06127">
    <property type="entry name" value="DEDDh"/>
    <property type="match status" value="1"/>
</dbReference>
<evidence type="ECO:0000256" key="4">
    <source>
        <dbReference type="SAM" id="MobiDB-lite"/>
    </source>
</evidence>
<accession>A0A1H4JAR4</accession>
<dbReference type="EMBL" id="FNTL01000003">
    <property type="protein sequence ID" value="SEB43400.1"/>
    <property type="molecule type" value="Genomic_DNA"/>
</dbReference>
<dbReference type="Gene3D" id="3.30.420.10">
    <property type="entry name" value="Ribonuclease H-like superfamily/Ribonuclease H"/>
    <property type="match status" value="1"/>
</dbReference>
<evidence type="ECO:0000313" key="7">
    <source>
        <dbReference type="Proteomes" id="UP000183407"/>
    </source>
</evidence>
<dbReference type="RefSeq" id="WP_073365846.1">
    <property type="nucleotide sequence ID" value="NZ_FNTL01000003.1"/>
</dbReference>